<proteinExistence type="predicted"/>
<accession>A0A432ZHC3</accession>
<dbReference type="EMBL" id="PIQG01000003">
    <property type="protein sequence ID" value="RUO76682.1"/>
    <property type="molecule type" value="Genomic_DNA"/>
</dbReference>
<reference evidence="2 3" key="1">
    <citation type="journal article" date="2011" name="Front. Microbiol.">
        <title>Genomic signatures of strain selection and enhancement in Bacillus atrophaeus var. globigii, a historical biowarfare simulant.</title>
        <authorList>
            <person name="Gibbons H.S."/>
            <person name="Broomall S.M."/>
            <person name="McNew L.A."/>
            <person name="Daligault H."/>
            <person name="Chapman C."/>
            <person name="Bruce D."/>
            <person name="Karavis M."/>
            <person name="Krepps M."/>
            <person name="McGregor P.A."/>
            <person name="Hong C."/>
            <person name="Park K.H."/>
            <person name="Akmal A."/>
            <person name="Feldman A."/>
            <person name="Lin J.S."/>
            <person name="Chang W.E."/>
            <person name="Higgs B.W."/>
            <person name="Demirev P."/>
            <person name="Lindquist J."/>
            <person name="Liem A."/>
            <person name="Fochler E."/>
            <person name="Read T.D."/>
            <person name="Tapia R."/>
            <person name="Johnson S."/>
            <person name="Bishop-Lilly K.A."/>
            <person name="Detter C."/>
            <person name="Han C."/>
            <person name="Sozhamannan S."/>
            <person name="Rosenzweig C.N."/>
            <person name="Skowronski E.W."/>
        </authorList>
    </citation>
    <scope>NUCLEOTIDE SEQUENCE [LARGE SCALE GENOMIC DNA]</scope>
    <source>
        <strain evidence="2 3">PIT1</strain>
    </source>
</reference>
<name>A0A432ZHC3_9GAMM</name>
<dbReference type="Proteomes" id="UP000288279">
    <property type="component" value="Unassembled WGS sequence"/>
</dbReference>
<feature type="transmembrane region" description="Helical" evidence="1">
    <location>
        <begin position="158"/>
        <end position="175"/>
    </location>
</feature>
<organism evidence="2 3">
    <name type="scientific">Pseudidiomarina taiwanensis</name>
    <dbReference type="NCBI Taxonomy" id="337250"/>
    <lineage>
        <taxon>Bacteria</taxon>
        <taxon>Pseudomonadati</taxon>
        <taxon>Pseudomonadota</taxon>
        <taxon>Gammaproteobacteria</taxon>
        <taxon>Alteromonadales</taxon>
        <taxon>Idiomarinaceae</taxon>
        <taxon>Pseudidiomarina</taxon>
    </lineage>
</organism>
<keyword evidence="1" id="KW-1133">Transmembrane helix</keyword>
<dbReference type="OrthoDB" id="9781927at2"/>
<keyword evidence="2" id="KW-0378">Hydrolase</keyword>
<protein>
    <submittedName>
        <fullName evidence="2">Hydrolase</fullName>
    </submittedName>
</protein>
<feature type="transmembrane region" description="Helical" evidence="1">
    <location>
        <begin position="58"/>
        <end position="77"/>
    </location>
</feature>
<comment type="caution">
    <text evidence="2">The sequence shown here is derived from an EMBL/GenBank/DDBJ whole genome shotgun (WGS) entry which is preliminary data.</text>
</comment>
<evidence type="ECO:0000256" key="1">
    <source>
        <dbReference type="SAM" id="Phobius"/>
    </source>
</evidence>
<dbReference type="PANTHER" id="PTHR40031:SF1">
    <property type="entry name" value="MEMBRANE-BOUND METAL-DEPENDENT HYDROLASE"/>
    <property type="match status" value="1"/>
</dbReference>
<dbReference type="AlphaFoldDB" id="A0A432ZHC3"/>
<evidence type="ECO:0000313" key="2">
    <source>
        <dbReference type="EMBL" id="RUO76682.1"/>
    </source>
</evidence>
<dbReference type="PANTHER" id="PTHR40031">
    <property type="entry name" value="HYPOTHETICAL MEMBRANE SPANNING PROTEIN"/>
    <property type="match status" value="1"/>
</dbReference>
<dbReference type="Pfam" id="PF04307">
    <property type="entry name" value="YdjM"/>
    <property type="match status" value="1"/>
</dbReference>
<dbReference type="InterPro" id="IPR053170">
    <property type="entry name" value="Transcription_regulator"/>
</dbReference>
<sequence length="340" mass="38051">MDSVTQIALGATLAAACVPKQSRRKAALLGAALGTLPDLDVVLDYGDPVADFTYHRGFSHSLFVLLPFSVFLWALLWRFTDVVKQAPKQWLAGISLALVTHPILDAHTAYGTQLFWPLTRPPESWSTLFIIDPLYTLPLLIAMVALLIRPRAQTTQKLVRFGLIASTVYLSWSWVGKIMVEQQAAQQFAGQSIRTFSTPTPFNTLLWRIVVRTEGDYYEGFYSVLSPQQTIQFNRFDRGDALLEQAQQVWAVQRLDWFTRGFIKAYNAQDRLLIADLRMGFEGAYAFTHAVAAMDASGAKAIPSERMPRGYNAGDLQFVWDNLTEVKTQRVVPSEALAGD</sequence>
<dbReference type="GO" id="GO:0016787">
    <property type="term" value="F:hydrolase activity"/>
    <property type="evidence" value="ECO:0007669"/>
    <property type="project" value="UniProtKB-KW"/>
</dbReference>
<evidence type="ECO:0000313" key="3">
    <source>
        <dbReference type="Proteomes" id="UP000288279"/>
    </source>
</evidence>
<keyword evidence="1" id="KW-0812">Transmembrane</keyword>
<keyword evidence="1" id="KW-0472">Membrane</keyword>
<gene>
    <name evidence="2" type="ORF">CWI83_07075</name>
</gene>
<feature type="transmembrane region" description="Helical" evidence="1">
    <location>
        <begin position="124"/>
        <end position="146"/>
    </location>
</feature>
<keyword evidence="3" id="KW-1185">Reference proteome</keyword>
<dbReference type="InterPro" id="IPR007404">
    <property type="entry name" value="YdjM-like"/>
</dbReference>
<feature type="transmembrane region" description="Helical" evidence="1">
    <location>
        <begin position="89"/>
        <end position="104"/>
    </location>
</feature>